<dbReference type="PANTHER" id="PTHR42813">
    <property type="entry name" value="ZINC-TYPE ALCOHOL DEHYDROGENASE-LIKE"/>
    <property type="match status" value="1"/>
</dbReference>
<sequence length="193" mass="20367">MRVLEYIGTRELRWRDVPDARVVDPGDAVVRPVAATTCDLDRAVIAGRTPFPAPLQLGHECVAEVVEVGDEVSGLVAGDLVVVPWHISCGTCATCSAGAPSRCLSVPRYAMFGLPLGGAWGGLFSELVRVPWAAANLVKLPHGAEPEAFASASDNLTDAYAASSRDRRTRLVRRCSCSVAPASGCTPARSPVR</sequence>
<dbReference type="InterPro" id="IPR011032">
    <property type="entry name" value="GroES-like_sf"/>
</dbReference>
<keyword evidence="6" id="KW-1185">Reference proteome</keyword>
<evidence type="ECO:0000256" key="3">
    <source>
        <dbReference type="ARBA" id="ARBA00022833"/>
    </source>
</evidence>
<keyword evidence="2" id="KW-0479">Metal-binding</keyword>
<dbReference type="Gene3D" id="3.90.180.10">
    <property type="entry name" value="Medium-chain alcohol dehydrogenases, catalytic domain"/>
    <property type="match status" value="1"/>
</dbReference>
<organism evidence="5 6">
    <name type="scientific">Lentzea sokolovensis</name>
    <dbReference type="NCBI Taxonomy" id="3095429"/>
    <lineage>
        <taxon>Bacteria</taxon>
        <taxon>Bacillati</taxon>
        <taxon>Actinomycetota</taxon>
        <taxon>Actinomycetes</taxon>
        <taxon>Pseudonocardiales</taxon>
        <taxon>Pseudonocardiaceae</taxon>
        <taxon>Lentzea</taxon>
    </lineage>
</organism>
<accession>A0ABU4V986</accession>
<comment type="caution">
    <text evidence="5">The sequence shown here is derived from an EMBL/GenBank/DDBJ whole genome shotgun (WGS) entry which is preliminary data.</text>
</comment>
<feature type="domain" description="Alcohol dehydrogenase-like N-terminal" evidence="4">
    <location>
        <begin position="25"/>
        <end position="141"/>
    </location>
</feature>
<dbReference type="RefSeq" id="WP_319979491.1">
    <property type="nucleotide sequence ID" value="NZ_JAXAVU010000014.1"/>
</dbReference>
<evidence type="ECO:0000256" key="1">
    <source>
        <dbReference type="ARBA" id="ARBA00001947"/>
    </source>
</evidence>
<dbReference type="InterPro" id="IPR013154">
    <property type="entry name" value="ADH-like_N"/>
</dbReference>
<evidence type="ECO:0000313" key="6">
    <source>
        <dbReference type="Proteomes" id="UP001285352"/>
    </source>
</evidence>
<evidence type="ECO:0000313" key="5">
    <source>
        <dbReference type="EMBL" id="MDX8147440.1"/>
    </source>
</evidence>
<gene>
    <name evidence="5" type="ORF">SK854_35390</name>
</gene>
<name>A0ABU4V986_9PSEU</name>
<keyword evidence="3" id="KW-0862">Zinc</keyword>
<dbReference type="SUPFAM" id="SSF50129">
    <property type="entry name" value="GroES-like"/>
    <property type="match status" value="1"/>
</dbReference>
<evidence type="ECO:0000256" key="2">
    <source>
        <dbReference type="ARBA" id="ARBA00022723"/>
    </source>
</evidence>
<proteinExistence type="predicted"/>
<evidence type="ECO:0000259" key="4">
    <source>
        <dbReference type="Pfam" id="PF08240"/>
    </source>
</evidence>
<dbReference type="Proteomes" id="UP001285352">
    <property type="component" value="Unassembled WGS sequence"/>
</dbReference>
<dbReference type="EMBL" id="JAXAVU010000014">
    <property type="protein sequence ID" value="MDX8147440.1"/>
    <property type="molecule type" value="Genomic_DNA"/>
</dbReference>
<protein>
    <submittedName>
        <fullName evidence="5">Alcohol dehydrogenase catalytic domain-containing protein</fullName>
    </submittedName>
</protein>
<dbReference type="PANTHER" id="PTHR42813:SF7">
    <property type="entry name" value="ALCOHOL DEHYDROGENASE (ZN-DEPENDENT)-RELATED"/>
    <property type="match status" value="1"/>
</dbReference>
<dbReference type="Pfam" id="PF08240">
    <property type="entry name" value="ADH_N"/>
    <property type="match status" value="1"/>
</dbReference>
<comment type="cofactor">
    <cofactor evidence="1">
        <name>Zn(2+)</name>
        <dbReference type="ChEBI" id="CHEBI:29105"/>
    </cofactor>
</comment>
<reference evidence="5 6" key="1">
    <citation type="submission" date="2023-11" db="EMBL/GenBank/DDBJ databases">
        <title>Lentzea sokolovensis, sp. nov., Lentzea kristufkii, sp. nov., and Lentzea miocenensis, sp. nov., rare actinobacteria from Sokolov Coal Basin, Miocene lacustrine sediment, Czech Republic.</title>
        <authorList>
            <person name="Lara A."/>
            <person name="Kotroba L."/>
            <person name="Nouioui I."/>
            <person name="Neumann-Schaal M."/>
            <person name="Mast Y."/>
            <person name="Chronakova A."/>
        </authorList>
    </citation>
    <scope>NUCLEOTIDE SEQUENCE [LARGE SCALE GENOMIC DNA]</scope>
    <source>
        <strain evidence="5 6">BCCO 10_0061</strain>
    </source>
</reference>